<reference evidence="4 5" key="1">
    <citation type="submission" date="2020-08" db="EMBL/GenBank/DDBJ databases">
        <title>Genomic Encyclopedia of Archaeal and Bacterial Type Strains, Phase II (KMG-II): from individual species to whole genera.</title>
        <authorList>
            <person name="Goeker M."/>
        </authorList>
    </citation>
    <scope>NUCLEOTIDE SEQUENCE [LARGE SCALE GENOMIC DNA]</scope>
    <source>
        <strain evidence="4 5">DSM 43850</strain>
    </source>
</reference>
<dbReference type="SUPFAM" id="SSF51735">
    <property type="entry name" value="NAD(P)-binding Rossmann-fold domains"/>
    <property type="match status" value="1"/>
</dbReference>
<dbReference type="Proteomes" id="UP000517916">
    <property type="component" value="Unassembled WGS sequence"/>
</dbReference>
<organism evidence="4 5">
    <name type="scientific">Kutzneria viridogrisea</name>
    <dbReference type="NCBI Taxonomy" id="47990"/>
    <lineage>
        <taxon>Bacteria</taxon>
        <taxon>Bacillati</taxon>
        <taxon>Actinomycetota</taxon>
        <taxon>Actinomycetes</taxon>
        <taxon>Pseudonocardiales</taxon>
        <taxon>Pseudonocardiaceae</taxon>
        <taxon>Kutzneria</taxon>
    </lineage>
</organism>
<evidence type="ECO:0000313" key="4">
    <source>
        <dbReference type="EMBL" id="MBA8930354.1"/>
    </source>
</evidence>
<protein>
    <submittedName>
        <fullName evidence="4">NAD(P)-dependent dehydrogenase (Short-subunit alcohol dehydrogenase family)</fullName>
    </submittedName>
</protein>
<dbReference type="PANTHER" id="PTHR43658:SF8">
    <property type="entry name" value="17-BETA-HYDROXYSTEROID DEHYDROGENASE 14-RELATED"/>
    <property type="match status" value="1"/>
</dbReference>
<gene>
    <name evidence="4" type="ORF">BC739_007587</name>
</gene>
<dbReference type="RefSeq" id="WP_182839804.1">
    <property type="nucleotide sequence ID" value="NZ_BAAABQ010000025.1"/>
</dbReference>
<dbReference type="Pfam" id="PF00106">
    <property type="entry name" value="adh_short"/>
    <property type="match status" value="1"/>
</dbReference>
<keyword evidence="2" id="KW-0560">Oxidoreductase</keyword>
<dbReference type="InterPro" id="IPR036291">
    <property type="entry name" value="NAD(P)-bd_dom_sf"/>
</dbReference>
<evidence type="ECO:0000313" key="5">
    <source>
        <dbReference type="Proteomes" id="UP000517916"/>
    </source>
</evidence>
<sequence length="253" mass="25844">MRLTGCAALVTGGASGLGLATARRLVSAGAGVVLLDLDTSAGAERAEELGPTTVFCPGDVTDSGSVTAALDLAERLGPLRVAVNCAGIGLPGRVLSRELVLPLEAFQVVVEVNLIGTFNVLRLAAQRIARTEPVDGERGVILCTASVAAFDGQVGQAAYSASKAGIAGMTLPIARDLAEHLIRVVTIAPGMFDTPLVAALSEQARASLAAQVPHPSRLGDPAEFAALVEHVIGNAMLNGEVIRLDGAIRMAPR</sequence>
<dbReference type="InterPro" id="IPR020904">
    <property type="entry name" value="Sc_DH/Rdtase_CS"/>
</dbReference>
<evidence type="ECO:0000256" key="1">
    <source>
        <dbReference type="ARBA" id="ARBA00006484"/>
    </source>
</evidence>
<name>A0ABR6BUX1_9PSEU</name>
<dbReference type="PRINTS" id="PR00080">
    <property type="entry name" value="SDRFAMILY"/>
</dbReference>
<dbReference type="PROSITE" id="PS00061">
    <property type="entry name" value="ADH_SHORT"/>
    <property type="match status" value="1"/>
</dbReference>
<dbReference type="PRINTS" id="PR00081">
    <property type="entry name" value="GDHRDH"/>
</dbReference>
<proteinExistence type="inferred from homology"/>
<accession>A0ABR6BUX1</accession>
<dbReference type="InterPro" id="IPR002347">
    <property type="entry name" value="SDR_fam"/>
</dbReference>
<dbReference type="PANTHER" id="PTHR43658">
    <property type="entry name" value="SHORT-CHAIN DEHYDROGENASE/REDUCTASE"/>
    <property type="match status" value="1"/>
</dbReference>
<comment type="similarity">
    <text evidence="1 3">Belongs to the short-chain dehydrogenases/reductases (SDR) family.</text>
</comment>
<keyword evidence="5" id="KW-1185">Reference proteome</keyword>
<evidence type="ECO:0000256" key="3">
    <source>
        <dbReference type="RuleBase" id="RU000363"/>
    </source>
</evidence>
<dbReference type="EMBL" id="JACJID010000006">
    <property type="protein sequence ID" value="MBA8930354.1"/>
    <property type="molecule type" value="Genomic_DNA"/>
</dbReference>
<evidence type="ECO:0000256" key="2">
    <source>
        <dbReference type="ARBA" id="ARBA00023002"/>
    </source>
</evidence>
<comment type="caution">
    <text evidence="4">The sequence shown here is derived from an EMBL/GenBank/DDBJ whole genome shotgun (WGS) entry which is preliminary data.</text>
</comment>
<dbReference type="Gene3D" id="3.40.50.720">
    <property type="entry name" value="NAD(P)-binding Rossmann-like Domain"/>
    <property type="match status" value="1"/>
</dbReference>